<dbReference type="RefSeq" id="WP_156472773.1">
    <property type="nucleotide sequence ID" value="NZ_LRRD01000168.1"/>
</dbReference>
<dbReference type="Proteomes" id="UP000075653">
    <property type="component" value="Unassembled WGS sequence"/>
</dbReference>
<comment type="caution">
    <text evidence="1">The sequence shown here is derived from an EMBL/GenBank/DDBJ whole genome shotgun (WGS) entry which is preliminary data.</text>
</comment>
<accession>A0A149VUX6</accession>
<reference evidence="1 2" key="1">
    <citation type="submission" date="2016-01" db="EMBL/GenBank/DDBJ databases">
        <title>Genome sequence of the acidophilic iron oxidising Ferrovum strain Z-31.</title>
        <authorList>
            <person name="Poehlein A."/>
            <person name="Ullrich S.R."/>
            <person name="Schloemann M."/>
            <person name="Muehling M."/>
            <person name="Daniel R."/>
        </authorList>
    </citation>
    <scope>NUCLEOTIDE SEQUENCE [LARGE SCALE GENOMIC DNA]</scope>
    <source>
        <strain evidence="1 2">Z-31</strain>
    </source>
</reference>
<dbReference type="PATRIC" id="fig|1789004.3.peg.2628"/>
<proteinExistence type="predicted"/>
<keyword evidence="2" id="KW-1185">Reference proteome</keyword>
<protein>
    <submittedName>
        <fullName evidence="1">Uncharacterized protein</fullName>
    </submittedName>
</protein>
<gene>
    <name evidence="1" type="ORF">FEMY_24610</name>
</gene>
<evidence type="ECO:0000313" key="1">
    <source>
        <dbReference type="EMBL" id="KXW57025.1"/>
    </source>
</evidence>
<name>A0A149VUX6_9PROT</name>
<organism evidence="1 2">
    <name type="scientific">Ferrovum myxofaciens</name>
    <dbReference type="NCBI Taxonomy" id="416213"/>
    <lineage>
        <taxon>Bacteria</taxon>
        <taxon>Pseudomonadati</taxon>
        <taxon>Pseudomonadota</taxon>
        <taxon>Betaproteobacteria</taxon>
        <taxon>Ferrovales</taxon>
        <taxon>Ferrovaceae</taxon>
        <taxon>Ferrovum</taxon>
    </lineage>
</organism>
<evidence type="ECO:0000313" key="2">
    <source>
        <dbReference type="Proteomes" id="UP000075653"/>
    </source>
</evidence>
<sequence>MSQKSDDAYINGMHGIGHAEYVLVQGHYEYEGRIKMDSLGMSLSLFNNNEEVMEYDGPIYKNRHKSHGKLHNIMIDGIDNECIVFRARA</sequence>
<dbReference type="EMBL" id="LRRD01000168">
    <property type="protein sequence ID" value="KXW57025.1"/>
    <property type="molecule type" value="Genomic_DNA"/>
</dbReference>
<dbReference type="AlphaFoldDB" id="A0A149VUX6"/>